<dbReference type="Gene3D" id="3.40.630.190">
    <property type="entry name" value="LCP protein"/>
    <property type="match status" value="1"/>
</dbReference>
<keyword evidence="2" id="KW-0472">Membrane</keyword>
<reference evidence="4 5" key="1">
    <citation type="submission" date="2023-06" db="EMBL/GenBank/DDBJ databases">
        <title>Sporosarcina sp. nov., isolated from Korean traditional fermented seafood 'Jeotgal'.</title>
        <authorList>
            <person name="Yang A.-I."/>
            <person name="Shin N.-R."/>
        </authorList>
    </citation>
    <scope>NUCLEOTIDE SEQUENCE [LARGE SCALE GENOMIC DNA]</scope>
    <source>
        <strain evidence="4 5">KCTC3840</strain>
    </source>
</reference>
<keyword evidence="5" id="KW-1185">Reference proteome</keyword>
<dbReference type="Pfam" id="PF03816">
    <property type="entry name" value="LytR_cpsA_psr"/>
    <property type="match status" value="1"/>
</dbReference>
<accession>A0ABU4G142</accession>
<name>A0ABU4G142_9BACL</name>
<evidence type="ECO:0000256" key="2">
    <source>
        <dbReference type="SAM" id="Phobius"/>
    </source>
</evidence>
<dbReference type="PANTHER" id="PTHR33392">
    <property type="entry name" value="POLYISOPRENYL-TEICHOIC ACID--PEPTIDOGLYCAN TEICHOIC ACID TRANSFERASE TAGU"/>
    <property type="match status" value="1"/>
</dbReference>
<organism evidence="4 5">
    <name type="scientific">Sporosarcina aquimarina</name>
    <dbReference type="NCBI Taxonomy" id="114975"/>
    <lineage>
        <taxon>Bacteria</taxon>
        <taxon>Bacillati</taxon>
        <taxon>Bacillota</taxon>
        <taxon>Bacilli</taxon>
        <taxon>Bacillales</taxon>
        <taxon>Caryophanaceae</taxon>
        <taxon>Sporosarcina</taxon>
    </lineage>
</organism>
<dbReference type="EMBL" id="JAUBDH010000007">
    <property type="protein sequence ID" value="MDW0110682.1"/>
    <property type="molecule type" value="Genomic_DNA"/>
</dbReference>
<evidence type="ECO:0000259" key="3">
    <source>
        <dbReference type="Pfam" id="PF03816"/>
    </source>
</evidence>
<keyword evidence="2" id="KW-1133">Transmembrane helix</keyword>
<evidence type="ECO:0000313" key="5">
    <source>
        <dbReference type="Proteomes" id="UP001280629"/>
    </source>
</evidence>
<dbReference type="RefSeq" id="WP_317936249.1">
    <property type="nucleotide sequence ID" value="NZ_JAUBDH010000007.1"/>
</dbReference>
<evidence type="ECO:0000256" key="1">
    <source>
        <dbReference type="ARBA" id="ARBA00006068"/>
    </source>
</evidence>
<dbReference type="InterPro" id="IPR004474">
    <property type="entry name" value="LytR_CpsA_psr"/>
</dbReference>
<evidence type="ECO:0000313" key="4">
    <source>
        <dbReference type="EMBL" id="MDW0110682.1"/>
    </source>
</evidence>
<feature type="domain" description="Cell envelope-related transcriptional attenuator" evidence="3">
    <location>
        <begin position="83"/>
        <end position="225"/>
    </location>
</feature>
<protein>
    <submittedName>
        <fullName evidence="4">LCP family protein</fullName>
    </submittedName>
</protein>
<comment type="similarity">
    <text evidence="1">Belongs to the LytR/CpsA/Psr (LCP) family.</text>
</comment>
<feature type="transmembrane region" description="Helical" evidence="2">
    <location>
        <begin position="12"/>
        <end position="34"/>
    </location>
</feature>
<dbReference type="NCBIfam" id="TIGR00350">
    <property type="entry name" value="lytR_cpsA_psr"/>
    <property type="match status" value="1"/>
</dbReference>
<comment type="caution">
    <text evidence="4">The sequence shown here is derived from an EMBL/GenBank/DDBJ whole genome shotgun (WGS) entry which is preliminary data.</text>
</comment>
<keyword evidence="2" id="KW-0812">Transmembrane</keyword>
<sequence length="303" mass="34318">MNGRKHNRLKWLWISMFVVLTMAAAGGIYISTIYNSVKATVNEVTHEPIQAISAVASKQKVEQRETLNILLLGVDEREGDRGRSDTMIVMTLNPTNSRMQMISIPRDTRTEIVGKGITDKINHAYAFGGNEMSVATVENFLDIDLDYYVRVNMDGLEQLVDAVGGITVTNERAFNLDEYSFKKGNIKLNGEQALAYVRMRKQDPEGDLGRNDRQRQVIQGVLNQGASMTSVTRIHKLIDILGKNMVTNMKFDDMQNLVTNYKSVRNELTTYQMTGDGKFIGDIWYLMVSDKEMGKVHEMIEEF</sequence>
<dbReference type="PANTHER" id="PTHR33392:SF6">
    <property type="entry name" value="POLYISOPRENYL-TEICHOIC ACID--PEPTIDOGLYCAN TEICHOIC ACID TRANSFERASE TAGU"/>
    <property type="match status" value="1"/>
</dbReference>
<gene>
    <name evidence="4" type="ORF">QT716_11605</name>
</gene>
<dbReference type="InterPro" id="IPR050922">
    <property type="entry name" value="LytR/CpsA/Psr_CW_biosynth"/>
</dbReference>
<dbReference type="Proteomes" id="UP001280629">
    <property type="component" value="Unassembled WGS sequence"/>
</dbReference>
<proteinExistence type="inferred from homology"/>